<dbReference type="RefSeq" id="WP_345017867.1">
    <property type="nucleotide sequence ID" value="NZ_BAABDO010000009.1"/>
</dbReference>
<dbReference type="Proteomes" id="UP001500266">
    <property type="component" value="Unassembled WGS sequence"/>
</dbReference>
<sequence length="633" mass="70381">MGQNDGECRTAAMAPRIEDYAIIGNTRTAALVNRDGSIDWLCTPRFDSGACFAALLGDRRHGRWLLAPAGEHRVDGRRYRDDTLVLETGFSTDGGAVRVADAMPVRDRRSDVVRLVEGVRGRVRMRGELAPRFDYGQAAPWLRVDGRRACALAGPDTVFADADVPFTVADDDVILSEFEVGEGERVGLRLQWVPPRQSPSAPGDIAEVIAKTTRWWQEWTGRCGYRGRYRTQVIRSLITLKALTYAPSGGMVAAATTSLPERLGGVRNWDYRYCWIRDATFTLLSLLDAGYVDEAAAWREWLVRSVAGRPEHMQLMYGVEGERRVTETELDLPGFAGSRPVRIGNRAGEQFQLDVYGELMDAVHQARACGLPPDENAWQVQRALLDFLEGHWREPDNGIWETRGPRRDFTHSKVMAWTAVDRAVREVEEFGMDGPAEDWKRLRQEIFQEVCERGYDADRGTFTRYYGSAALDAALLLIPQVGFLPATDERVRGTVAAVERELCRDGFVQRYGTTGEAADADGLPPGEGAFLACTLWLADCHILAGDTDRGRALLERLLGLANDVGLLSEEYDTAHRRLLGNFPQALSHMSLVNTALNLERRGGPAHQRARGEGSAAADRRRDGPWPRTSPARP</sequence>
<dbReference type="Pfam" id="PF19291">
    <property type="entry name" value="TREH_N"/>
    <property type="match status" value="1"/>
</dbReference>
<dbReference type="Pfam" id="PF00723">
    <property type="entry name" value="Glyco_hydro_15"/>
    <property type="match status" value="1"/>
</dbReference>
<comment type="caution">
    <text evidence="4">The sequence shown here is derived from an EMBL/GenBank/DDBJ whole genome shotgun (WGS) entry which is preliminary data.</text>
</comment>
<keyword evidence="5" id="KW-1185">Reference proteome</keyword>
<accession>A0ABP7Y8T1</accession>
<evidence type="ECO:0000259" key="3">
    <source>
        <dbReference type="Pfam" id="PF19291"/>
    </source>
</evidence>
<evidence type="ECO:0000256" key="1">
    <source>
        <dbReference type="SAM" id="MobiDB-lite"/>
    </source>
</evidence>
<dbReference type="SUPFAM" id="SSF48208">
    <property type="entry name" value="Six-hairpin glycosidases"/>
    <property type="match status" value="1"/>
</dbReference>
<dbReference type="InterPro" id="IPR011613">
    <property type="entry name" value="GH15-like"/>
</dbReference>
<feature type="domain" description="GH15-like" evidence="2">
    <location>
        <begin position="227"/>
        <end position="595"/>
    </location>
</feature>
<evidence type="ECO:0000313" key="5">
    <source>
        <dbReference type="Proteomes" id="UP001500266"/>
    </source>
</evidence>
<proteinExistence type="predicted"/>
<dbReference type="PANTHER" id="PTHR31616:SF0">
    <property type="entry name" value="GLUCAN 1,4-ALPHA-GLUCOSIDASE"/>
    <property type="match status" value="1"/>
</dbReference>
<dbReference type="InterPro" id="IPR045582">
    <property type="entry name" value="Trehalase-like_N"/>
</dbReference>
<dbReference type="Gene3D" id="1.50.10.10">
    <property type="match status" value="1"/>
</dbReference>
<evidence type="ECO:0000259" key="2">
    <source>
        <dbReference type="Pfam" id="PF00723"/>
    </source>
</evidence>
<gene>
    <name evidence="4" type="ORF">GCM10022416_10160</name>
</gene>
<name>A0ABP7Y8T1_9ACTN</name>
<organism evidence="4 5">
    <name type="scientific">Actinomadura keratinilytica</name>
    <dbReference type="NCBI Taxonomy" id="547461"/>
    <lineage>
        <taxon>Bacteria</taxon>
        <taxon>Bacillati</taxon>
        <taxon>Actinomycetota</taxon>
        <taxon>Actinomycetes</taxon>
        <taxon>Streptosporangiales</taxon>
        <taxon>Thermomonosporaceae</taxon>
        <taxon>Actinomadura</taxon>
    </lineage>
</organism>
<evidence type="ECO:0000313" key="4">
    <source>
        <dbReference type="EMBL" id="GAA4131453.1"/>
    </source>
</evidence>
<dbReference type="GO" id="GO:0016787">
    <property type="term" value="F:hydrolase activity"/>
    <property type="evidence" value="ECO:0007669"/>
    <property type="project" value="UniProtKB-KW"/>
</dbReference>
<feature type="region of interest" description="Disordered" evidence="1">
    <location>
        <begin position="601"/>
        <end position="633"/>
    </location>
</feature>
<dbReference type="EMBL" id="BAABDO010000009">
    <property type="protein sequence ID" value="GAA4131453.1"/>
    <property type="molecule type" value="Genomic_DNA"/>
</dbReference>
<dbReference type="InterPro" id="IPR008928">
    <property type="entry name" value="6-hairpin_glycosidase_sf"/>
</dbReference>
<dbReference type="PANTHER" id="PTHR31616">
    <property type="entry name" value="TREHALASE"/>
    <property type="match status" value="1"/>
</dbReference>
<protein>
    <submittedName>
        <fullName evidence="4">Glycoside hydrolase family 15 protein</fullName>
    </submittedName>
</protein>
<reference evidence="5" key="1">
    <citation type="journal article" date="2019" name="Int. J. Syst. Evol. Microbiol.">
        <title>The Global Catalogue of Microorganisms (GCM) 10K type strain sequencing project: providing services to taxonomists for standard genome sequencing and annotation.</title>
        <authorList>
            <consortium name="The Broad Institute Genomics Platform"/>
            <consortium name="The Broad Institute Genome Sequencing Center for Infectious Disease"/>
            <person name="Wu L."/>
            <person name="Ma J."/>
        </authorList>
    </citation>
    <scope>NUCLEOTIDE SEQUENCE [LARGE SCALE GENOMIC DNA]</scope>
    <source>
        <strain evidence="5">JCM 17316</strain>
    </source>
</reference>
<feature type="domain" description="Trehalase-like N-terminal" evidence="3">
    <location>
        <begin position="13"/>
        <end position="144"/>
    </location>
</feature>
<keyword evidence="4" id="KW-0378">Hydrolase</keyword>
<dbReference type="InterPro" id="IPR012341">
    <property type="entry name" value="6hp_glycosidase-like_sf"/>
</dbReference>